<proteinExistence type="predicted"/>
<keyword evidence="1 3" id="KW-0853">WD repeat</keyword>
<dbReference type="PANTHER" id="PTHR19848">
    <property type="entry name" value="WD40 REPEAT PROTEIN"/>
    <property type="match status" value="1"/>
</dbReference>
<organism evidence="4 5">
    <name type="scientific">Suillus discolor</name>
    <dbReference type="NCBI Taxonomy" id="1912936"/>
    <lineage>
        <taxon>Eukaryota</taxon>
        <taxon>Fungi</taxon>
        <taxon>Dikarya</taxon>
        <taxon>Basidiomycota</taxon>
        <taxon>Agaricomycotina</taxon>
        <taxon>Agaricomycetes</taxon>
        <taxon>Agaricomycetidae</taxon>
        <taxon>Boletales</taxon>
        <taxon>Suillineae</taxon>
        <taxon>Suillaceae</taxon>
        <taxon>Suillus</taxon>
    </lineage>
</organism>
<name>A0A9P7F668_9AGAM</name>
<dbReference type="AlphaFoldDB" id="A0A9P7F668"/>
<dbReference type="SMART" id="SM00320">
    <property type="entry name" value="WD40"/>
    <property type="match status" value="2"/>
</dbReference>
<keyword evidence="2" id="KW-0677">Repeat</keyword>
<dbReference type="EMBL" id="JABBWM010000033">
    <property type="protein sequence ID" value="KAG2106983.1"/>
    <property type="molecule type" value="Genomic_DNA"/>
</dbReference>
<dbReference type="Pfam" id="PF00400">
    <property type="entry name" value="WD40"/>
    <property type="match status" value="4"/>
</dbReference>
<dbReference type="RefSeq" id="XP_041291922.1">
    <property type="nucleotide sequence ID" value="XM_041428651.1"/>
</dbReference>
<accession>A0A9P7F668</accession>
<dbReference type="Proteomes" id="UP000823399">
    <property type="component" value="Unassembled WGS sequence"/>
</dbReference>
<evidence type="ECO:0000313" key="4">
    <source>
        <dbReference type="EMBL" id="KAG2106983.1"/>
    </source>
</evidence>
<evidence type="ECO:0000256" key="3">
    <source>
        <dbReference type="PROSITE-ProRule" id="PRU00221"/>
    </source>
</evidence>
<dbReference type="OrthoDB" id="411991at2759"/>
<reference evidence="4" key="1">
    <citation type="journal article" date="2020" name="New Phytol.">
        <title>Comparative genomics reveals dynamic genome evolution in host specialist ectomycorrhizal fungi.</title>
        <authorList>
            <person name="Lofgren L.A."/>
            <person name="Nguyen N.H."/>
            <person name="Vilgalys R."/>
            <person name="Ruytinx J."/>
            <person name="Liao H.L."/>
            <person name="Branco S."/>
            <person name="Kuo A."/>
            <person name="LaButti K."/>
            <person name="Lipzen A."/>
            <person name="Andreopoulos W."/>
            <person name="Pangilinan J."/>
            <person name="Riley R."/>
            <person name="Hundley H."/>
            <person name="Na H."/>
            <person name="Barry K."/>
            <person name="Grigoriev I.V."/>
            <person name="Stajich J.E."/>
            <person name="Kennedy P.G."/>
        </authorList>
    </citation>
    <scope>NUCLEOTIDE SEQUENCE</scope>
    <source>
        <strain evidence="4">FC423</strain>
    </source>
</reference>
<evidence type="ECO:0000313" key="5">
    <source>
        <dbReference type="Proteomes" id="UP000823399"/>
    </source>
</evidence>
<dbReference type="Gene3D" id="2.130.10.10">
    <property type="entry name" value="YVTN repeat-like/Quinoprotein amine dehydrogenase"/>
    <property type="match status" value="2"/>
</dbReference>
<dbReference type="InterPro" id="IPR001680">
    <property type="entry name" value="WD40_rpt"/>
</dbReference>
<dbReference type="SUPFAM" id="SSF50978">
    <property type="entry name" value="WD40 repeat-like"/>
    <property type="match status" value="1"/>
</dbReference>
<feature type="repeat" description="WD" evidence="3">
    <location>
        <begin position="87"/>
        <end position="128"/>
    </location>
</feature>
<dbReference type="PROSITE" id="PS50082">
    <property type="entry name" value="WD_REPEATS_2"/>
    <property type="match status" value="2"/>
</dbReference>
<protein>
    <submittedName>
        <fullName evidence="4">WD40-repeat-containing domain protein</fullName>
    </submittedName>
</protein>
<evidence type="ECO:0000256" key="2">
    <source>
        <dbReference type="ARBA" id="ARBA00022737"/>
    </source>
</evidence>
<evidence type="ECO:0000256" key="1">
    <source>
        <dbReference type="ARBA" id="ARBA00022574"/>
    </source>
</evidence>
<sequence length="319" mass="34298">MSTTDTPTCLAFSPDGQKIASGTACSGVTITDISSKSKYQLEMLADAHTHITAVAWSPDGQKIISASPDHTIRCWYATSTHLVGPPFGEHDDLILAVGFLPDSSHAVSLSRDGELLVWDTGSGAITQRVTVSNAAQTIFVAALSVDSTLLVTSDTKGGVAWEIPKCVRIAEITLPDIPLLQAAIIPNNRPRVVLAFGDKSFWTWDVNTGKHDDARFEGLNGDDIPFAMAASPNGKLLALEIDGDVDHPTHFYDIKGHEFTTSDVKCTHPFAFSPDGNFFAASSVPSDSKDGSSNLIIRSVEEILGCSPLDVRFRFMVEY</sequence>
<gene>
    <name evidence="4" type="ORF">F5147DRAFT_217837</name>
</gene>
<dbReference type="InterPro" id="IPR036322">
    <property type="entry name" value="WD40_repeat_dom_sf"/>
</dbReference>
<dbReference type="InterPro" id="IPR015943">
    <property type="entry name" value="WD40/YVTN_repeat-like_dom_sf"/>
</dbReference>
<comment type="caution">
    <text evidence="4">The sequence shown here is derived from an EMBL/GenBank/DDBJ whole genome shotgun (WGS) entry which is preliminary data.</text>
</comment>
<dbReference type="PANTHER" id="PTHR19848:SF8">
    <property type="entry name" value="F-BOX AND WD REPEAT DOMAIN CONTAINING 7"/>
    <property type="match status" value="1"/>
</dbReference>
<dbReference type="GeneID" id="64690910"/>
<dbReference type="PROSITE" id="PS50294">
    <property type="entry name" value="WD_REPEATS_REGION"/>
    <property type="match status" value="2"/>
</dbReference>
<feature type="repeat" description="WD" evidence="3">
    <location>
        <begin position="44"/>
        <end position="75"/>
    </location>
</feature>
<keyword evidence="5" id="KW-1185">Reference proteome</keyword>